<sequence>MIFWSSVRSLKSPQVTSQDSCMGGQPQSTSSASRVLSAKRLWRSFRCCMTSGKVVMQTTRDRHRRRITGSGSREIDAFKEFRDRA</sequence>
<gene>
    <name evidence="2" type="ORF">HID58_057957</name>
</gene>
<evidence type="ECO:0000313" key="3">
    <source>
        <dbReference type="Proteomes" id="UP000824890"/>
    </source>
</evidence>
<accession>A0ABQ7ZNX1</accession>
<keyword evidence="3" id="KW-1185">Reference proteome</keyword>
<dbReference type="EMBL" id="JAGKQM010000014">
    <property type="protein sequence ID" value="KAH0881861.1"/>
    <property type="molecule type" value="Genomic_DNA"/>
</dbReference>
<comment type="caution">
    <text evidence="2">The sequence shown here is derived from an EMBL/GenBank/DDBJ whole genome shotgun (WGS) entry which is preliminary data.</text>
</comment>
<reference evidence="2 3" key="1">
    <citation type="submission" date="2021-05" db="EMBL/GenBank/DDBJ databases">
        <title>Genome Assembly of Synthetic Allotetraploid Brassica napus Reveals Homoeologous Exchanges between Subgenomes.</title>
        <authorList>
            <person name="Davis J.T."/>
        </authorList>
    </citation>
    <scope>NUCLEOTIDE SEQUENCE [LARGE SCALE GENOMIC DNA]</scope>
    <source>
        <strain evidence="3">cv. Da-Ae</strain>
        <tissue evidence="2">Seedling</tissue>
    </source>
</reference>
<feature type="region of interest" description="Disordered" evidence="1">
    <location>
        <begin position="14"/>
        <end position="33"/>
    </location>
</feature>
<evidence type="ECO:0000256" key="1">
    <source>
        <dbReference type="SAM" id="MobiDB-lite"/>
    </source>
</evidence>
<evidence type="ECO:0000313" key="2">
    <source>
        <dbReference type="EMBL" id="KAH0881861.1"/>
    </source>
</evidence>
<name>A0ABQ7ZNX1_BRANA</name>
<organism evidence="2 3">
    <name type="scientific">Brassica napus</name>
    <name type="common">Rape</name>
    <dbReference type="NCBI Taxonomy" id="3708"/>
    <lineage>
        <taxon>Eukaryota</taxon>
        <taxon>Viridiplantae</taxon>
        <taxon>Streptophyta</taxon>
        <taxon>Embryophyta</taxon>
        <taxon>Tracheophyta</taxon>
        <taxon>Spermatophyta</taxon>
        <taxon>Magnoliopsida</taxon>
        <taxon>eudicotyledons</taxon>
        <taxon>Gunneridae</taxon>
        <taxon>Pentapetalae</taxon>
        <taxon>rosids</taxon>
        <taxon>malvids</taxon>
        <taxon>Brassicales</taxon>
        <taxon>Brassicaceae</taxon>
        <taxon>Brassiceae</taxon>
        <taxon>Brassica</taxon>
    </lineage>
</organism>
<dbReference type="Proteomes" id="UP000824890">
    <property type="component" value="Unassembled WGS sequence"/>
</dbReference>
<proteinExistence type="predicted"/>
<protein>
    <submittedName>
        <fullName evidence="2">Uncharacterized protein</fullName>
    </submittedName>
</protein>